<name>A0A090G3L0_MESPL</name>
<reference evidence="1 2" key="1">
    <citation type="submission" date="2014-08" db="EMBL/GenBank/DDBJ databases">
        <authorList>
            <person name="Moulin Lionel"/>
        </authorList>
    </citation>
    <scope>NUCLEOTIDE SEQUENCE [LARGE SCALE GENOMIC DNA]</scope>
</reference>
<organism evidence="1 2">
    <name type="scientific">Mesorhizobium plurifarium</name>
    <dbReference type="NCBI Taxonomy" id="69974"/>
    <lineage>
        <taxon>Bacteria</taxon>
        <taxon>Pseudomonadati</taxon>
        <taxon>Pseudomonadota</taxon>
        <taxon>Alphaproteobacteria</taxon>
        <taxon>Hyphomicrobiales</taxon>
        <taxon>Phyllobacteriaceae</taxon>
        <taxon>Mesorhizobium</taxon>
    </lineage>
</organism>
<dbReference type="AlphaFoldDB" id="A0A090G3L0"/>
<gene>
    <name evidence="1" type="ORF">MPL3365_130466</name>
</gene>
<dbReference type="Proteomes" id="UP000046122">
    <property type="component" value="Unassembled WGS sequence"/>
</dbReference>
<sequence>MACGRSTVQFAGLIQGLTPLGRIPHIGSWFDLLICESAKLDSIDATPSRRVNFSFRKRS</sequence>
<evidence type="ECO:0000313" key="2">
    <source>
        <dbReference type="Proteomes" id="UP000046122"/>
    </source>
</evidence>
<accession>A0A090G3L0</accession>
<evidence type="ECO:0000313" key="1">
    <source>
        <dbReference type="EMBL" id="CDX51439.1"/>
    </source>
</evidence>
<dbReference type="EMBL" id="CCNE01000005">
    <property type="protein sequence ID" value="CDX51439.1"/>
    <property type="molecule type" value="Genomic_DNA"/>
</dbReference>
<protein>
    <submittedName>
        <fullName evidence="1">Uncharacterized protein</fullName>
    </submittedName>
</protein>
<proteinExistence type="predicted"/>